<accession>A0ABX9Q1B3</accession>
<protein>
    <submittedName>
        <fullName evidence="1">DUF2993 domain-containing protein</fullName>
    </submittedName>
</protein>
<dbReference type="Proteomes" id="UP000278907">
    <property type="component" value="Unassembled WGS sequence"/>
</dbReference>
<organism evidence="1 2">
    <name type="scientific">Corallococcus praedator</name>
    <dbReference type="NCBI Taxonomy" id="2316724"/>
    <lineage>
        <taxon>Bacteria</taxon>
        <taxon>Pseudomonadati</taxon>
        <taxon>Myxococcota</taxon>
        <taxon>Myxococcia</taxon>
        <taxon>Myxococcales</taxon>
        <taxon>Cystobacterineae</taxon>
        <taxon>Myxococcaceae</taxon>
        <taxon>Corallococcus</taxon>
    </lineage>
</organism>
<dbReference type="InterPro" id="IPR021373">
    <property type="entry name" value="DUF2993"/>
</dbReference>
<comment type="caution">
    <text evidence="1">The sequence shown here is derived from an EMBL/GenBank/DDBJ whole genome shotgun (WGS) entry which is preliminary data.</text>
</comment>
<gene>
    <name evidence="1" type="ORF">D7Y13_44910</name>
</gene>
<evidence type="ECO:0000313" key="1">
    <source>
        <dbReference type="EMBL" id="RKH75069.1"/>
    </source>
</evidence>
<proteinExistence type="predicted"/>
<dbReference type="EMBL" id="RAWI01001457">
    <property type="protein sequence ID" value="RKH75069.1"/>
    <property type="molecule type" value="Genomic_DNA"/>
</dbReference>
<evidence type="ECO:0000313" key="2">
    <source>
        <dbReference type="Proteomes" id="UP000278907"/>
    </source>
</evidence>
<reference evidence="1 2" key="1">
    <citation type="submission" date="2018-09" db="EMBL/GenBank/DDBJ databases">
        <authorList>
            <person name="Livingstone P.G."/>
            <person name="Whitworth D.E."/>
        </authorList>
    </citation>
    <scope>NUCLEOTIDE SEQUENCE [LARGE SCALE GENOMIC DNA]</scope>
    <source>
        <strain evidence="1 2">CA031B</strain>
    </source>
</reference>
<dbReference type="Pfam" id="PF11209">
    <property type="entry name" value="LmeA"/>
    <property type="match status" value="1"/>
</dbReference>
<sequence length="120" mass="13076">MEFLTILLSALIGLVSPVGLVADRLAEDQIRNQFDSVEDLQVRIDSVPSYRLAQGRVDRVRIAGRGLSIQPNLRIAALEVETDPIAVDLSEGVELEAPLQAGVRIVLTQEDLTQALRSST</sequence>
<feature type="non-terminal residue" evidence="1">
    <location>
        <position position="120"/>
    </location>
</feature>
<name>A0ABX9Q1B3_9BACT</name>
<dbReference type="RefSeq" id="WP_147452802.1">
    <property type="nucleotide sequence ID" value="NZ_RAWI01001457.1"/>
</dbReference>
<keyword evidence="2" id="KW-1185">Reference proteome</keyword>